<organism evidence="1 2">
    <name type="scientific">Zarea fungicola</name>
    <dbReference type="NCBI Taxonomy" id="93591"/>
    <lineage>
        <taxon>Eukaryota</taxon>
        <taxon>Fungi</taxon>
        <taxon>Dikarya</taxon>
        <taxon>Ascomycota</taxon>
        <taxon>Pezizomycotina</taxon>
        <taxon>Sordariomycetes</taxon>
        <taxon>Hypocreomycetidae</taxon>
        <taxon>Hypocreales</taxon>
        <taxon>Cordycipitaceae</taxon>
        <taxon>Zarea</taxon>
    </lineage>
</organism>
<protein>
    <submittedName>
        <fullName evidence="1">Uncharacterized protein</fullName>
    </submittedName>
</protein>
<gene>
    <name evidence="1" type="ORF">NQ176_g1056</name>
</gene>
<dbReference type="Proteomes" id="UP001143910">
    <property type="component" value="Unassembled WGS sequence"/>
</dbReference>
<proteinExistence type="predicted"/>
<sequence length="433" mass="46904">MANISTTITIQLANGAILAIQSNGITIARGVPYAEPKRFHPPQPVGKWNGILDCTRPAAMCPQRPSRLKFAMGDISKDRKADEATCLHVTVWSPTGHPASKRLLPVMAFLHGGAYLTGSGDLDAYSGSAISSLGVVVVNINYRLGIFGYQPIEGVAPANLGLLDQIEALKWIQGNIHSFGGDEANITLFGESAGADSIVHLMASDGVQGLFHRIILQSSPFMRQKTDRSALVASLSEVAKNMLANAKDTASSEELLCIQDQLLIAAKSLPGGSAAFGPLLNQHPLPDKSEFMIRLAQSYKRIPVLLGYNQDEGNAFAPIDSPMARSITNNFVLPAKETFHRINEGNGNAHLYEFNLTLQGNPLGAVHTTELAFLLGSWDDWKDAPMLSGSNSREIFERVSPEVKKMWAAFAKGCNLGQQRFVIDRTFQYNGQC</sequence>
<evidence type="ECO:0000313" key="2">
    <source>
        <dbReference type="Proteomes" id="UP001143910"/>
    </source>
</evidence>
<name>A0ACC1NVI4_9HYPO</name>
<accession>A0ACC1NVI4</accession>
<keyword evidence="2" id="KW-1185">Reference proteome</keyword>
<dbReference type="EMBL" id="JANJQO010000051">
    <property type="protein sequence ID" value="KAJ2982922.1"/>
    <property type="molecule type" value="Genomic_DNA"/>
</dbReference>
<reference evidence="1" key="1">
    <citation type="submission" date="2022-08" db="EMBL/GenBank/DDBJ databases">
        <title>Genome Sequence of Lecanicillium fungicola.</title>
        <authorList>
            <person name="Buettner E."/>
        </authorList>
    </citation>
    <scope>NUCLEOTIDE SEQUENCE</scope>
    <source>
        <strain evidence="1">Babe33</strain>
    </source>
</reference>
<comment type="caution">
    <text evidence="1">The sequence shown here is derived from an EMBL/GenBank/DDBJ whole genome shotgun (WGS) entry which is preliminary data.</text>
</comment>
<evidence type="ECO:0000313" key="1">
    <source>
        <dbReference type="EMBL" id="KAJ2982922.1"/>
    </source>
</evidence>